<comment type="caution">
    <text evidence="2">The sequence shown here is derived from an EMBL/GenBank/DDBJ whole genome shotgun (WGS) entry which is preliminary data.</text>
</comment>
<dbReference type="Pfam" id="PF13196">
    <property type="entry name" value="DUF4012"/>
    <property type="match status" value="1"/>
</dbReference>
<name>A0A7C1JSP7_9CHLR</name>
<dbReference type="InterPro" id="IPR025101">
    <property type="entry name" value="DUF4012"/>
</dbReference>
<dbReference type="EMBL" id="DSMG01000083">
    <property type="protein sequence ID" value="HDX31367.1"/>
    <property type="molecule type" value="Genomic_DNA"/>
</dbReference>
<sequence length="515" mass="57316">MNRKQGTWLMQWKRICFILLLLAITATGSFGFRSDVAQARDSVSLDARSEMPDLTSSGAGGAANSPQRGVAQQSPLDLLTLTDLVRQLGPELPRLLGMDQPRTYLVLVQNNHELRATGGFIAAVGRVTLEQGKITELEFSDSYAIFRQGVRYPPPPAPMERYMNIPMLVMRDANWSPDFPTSARMAQALYKSDTGIHVDGILTVDLNAVKRIFSALGQIEIEGFDEPITGENIEAQIVQLWERPAESQVSVGEAQGQDFREWWSKRKDFIPRLAAALLDRLESGQVNVLRLAPAVLQALNERSIQIWLENPNAAAVLHARGWDGALHPVQDSDFLAVIDTNMGYNKVDAAIQRSLEYRVEWPDEASQPAQATLIITYTHTVDGEDPGCDLTPRYGDSYADLIERCYFDYVRVYVPRGSELIEATGVEPDSVETHRGERRTQVFTGYFILPPGEQHTVTFTYTLPPALTPETYRLVLQRQSGTQPLPITVTVGDAVQSTTVSGALWEWPAGESERR</sequence>
<gene>
    <name evidence="2" type="ORF">ENQ20_07715</name>
</gene>
<protein>
    <submittedName>
        <fullName evidence="2">DUF4012 domain-containing protein</fullName>
    </submittedName>
</protein>
<proteinExistence type="predicted"/>
<dbReference type="AlphaFoldDB" id="A0A7C1JSP7"/>
<feature type="region of interest" description="Disordered" evidence="1">
    <location>
        <begin position="50"/>
        <end position="69"/>
    </location>
</feature>
<organism evidence="2">
    <name type="scientific">Caldilinea aerophila</name>
    <dbReference type="NCBI Taxonomy" id="133453"/>
    <lineage>
        <taxon>Bacteria</taxon>
        <taxon>Bacillati</taxon>
        <taxon>Chloroflexota</taxon>
        <taxon>Caldilineae</taxon>
        <taxon>Caldilineales</taxon>
        <taxon>Caldilineaceae</taxon>
        <taxon>Caldilinea</taxon>
    </lineage>
</organism>
<accession>A0A7C1JSP7</accession>
<reference evidence="2" key="1">
    <citation type="journal article" date="2020" name="mSystems">
        <title>Genome- and Community-Level Interaction Insights into Carbon Utilization and Element Cycling Functions of Hydrothermarchaeota in Hydrothermal Sediment.</title>
        <authorList>
            <person name="Zhou Z."/>
            <person name="Liu Y."/>
            <person name="Xu W."/>
            <person name="Pan J."/>
            <person name="Luo Z.H."/>
            <person name="Li M."/>
        </authorList>
    </citation>
    <scope>NUCLEOTIDE SEQUENCE [LARGE SCALE GENOMIC DNA]</scope>
    <source>
        <strain evidence="2">SpSt-289</strain>
    </source>
</reference>
<evidence type="ECO:0000313" key="2">
    <source>
        <dbReference type="EMBL" id="HDX31367.1"/>
    </source>
</evidence>
<evidence type="ECO:0000256" key="1">
    <source>
        <dbReference type="SAM" id="MobiDB-lite"/>
    </source>
</evidence>